<organism evidence="5 6">
    <name type="scientific">Mesorhabditis spiculigera</name>
    <dbReference type="NCBI Taxonomy" id="96644"/>
    <lineage>
        <taxon>Eukaryota</taxon>
        <taxon>Metazoa</taxon>
        <taxon>Ecdysozoa</taxon>
        <taxon>Nematoda</taxon>
        <taxon>Chromadorea</taxon>
        <taxon>Rhabditida</taxon>
        <taxon>Rhabditina</taxon>
        <taxon>Rhabditomorpha</taxon>
        <taxon>Rhabditoidea</taxon>
        <taxon>Rhabditidae</taxon>
        <taxon>Mesorhabditinae</taxon>
        <taxon>Mesorhabditis</taxon>
    </lineage>
</organism>
<evidence type="ECO:0000313" key="6">
    <source>
        <dbReference type="Proteomes" id="UP001177023"/>
    </source>
</evidence>
<dbReference type="InterPro" id="IPR006767">
    <property type="entry name" value="Cwf19-like_C_dom-2"/>
</dbReference>
<dbReference type="Gene3D" id="3.30.428.10">
    <property type="entry name" value="HIT-like"/>
    <property type="match status" value="1"/>
</dbReference>
<evidence type="ECO:0000259" key="3">
    <source>
        <dbReference type="Pfam" id="PF04676"/>
    </source>
</evidence>
<comment type="similarity">
    <text evidence="1">Belongs to the CWF19 family.</text>
</comment>
<dbReference type="GO" id="GO:0000398">
    <property type="term" value="P:mRNA splicing, via spliceosome"/>
    <property type="evidence" value="ECO:0007669"/>
    <property type="project" value="TreeGrafter"/>
</dbReference>
<evidence type="ECO:0008006" key="7">
    <source>
        <dbReference type="Google" id="ProtNLM"/>
    </source>
</evidence>
<feature type="region of interest" description="Disordered" evidence="2">
    <location>
        <begin position="297"/>
        <end position="316"/>
    </location>
</feature>
<dbReference type="InterPro" id="IPR036265">
    <property type="entry name" value="HIT-like_sf"/>
</dbReference>
<sequence length="536" mass="60142">MAPTKILAVGDVNGKFYQLQKKLNQIVKKSGPFDMLLCVGEFFGEDDDLNRKLMDGQIDFPVHTYILGPCCPSTSAYYPDENAEITSDITYLGKRGILNSPSGLTIAYMSGLEGQSSSQVQFNIDDVVNMLKPVEAVGEFTGVDILLTSVWPAEVAKHSTNVPPKEIEGSKLISRLATGLRPRYHIAGGGIHYERTPYRNHRIIVEKQRHCTRFIGLAAVDNTEKEKWIYAFAIQPLKGMTRDELTVQPDNATEFPYMEILEAQVEKERDAIMNKLSNEGGARNNFFDMNVDMNKDNDIGSRKRNNREFLGNDEGPANKREQQPCWFCLSNVDAEKHLVVSIGSTCYAAMPKGPLTDDHVLVLSIGHIQSLVAAPADVREELDKYKNAFTLAADKANKALVVFERNFKTQHMQLQMIPVPKSCVKGLRTAFLNHANLTGIEFTFLGEKDNLADLVNEGCPYFFVELPDGTRLFTTTMRNFPLQFGREVLVLPTVLDCEEKADWRACALDKEKETELSKQLQARFKPFDFTDDGDSD</sequence>
<dbReference type="Pfam" id="PF04677">
    <property type="entry name" value="CwfJ_C_1"/>
    <property type="match status" value="1"/>
</dbReference>
<dbReference type="CDD" id="cd07380">
    <property type="entry name" value="MPP_CWF19_N"/>
    <property type="match status" value="1"/>
</dbReference>
<dbReference type="Proteomes" id="UP001177023">
    <property type="component" value="Unassembled WGS sequence"/>
</dbReference>
<dbReference type="InterPro" id="IPR006768">
    <property type="entry name" value="Cwf19-like_C_dom-1"/>
</dbReference>
<dbReference type="SUPFAM" id="SSF54197">
    <property type="entry name" value="HIT-like"/>
    <property type="match status" value="1"/>
</dbReference>
<evidence type="ECO:0000313" key="5">
    <source>
        <dbReference type="EMBL" id="CAJ0566842.1"/>
    </source>
</evidence>
<comment type="caution">
    <text evidence="5">The sequence shown here is derived from an EMBL/GenBank/DDBJ whole genome shotgun (WGS) entry which is preliminary data.</text>
</comment>
<dbReference type="GO" id="GO:0071014">
    <property type="term" value="C:post-mRNA release spliceosomal complex"/>
    <property type="evidence" value="ECO:0007669"/>
    <property type="project" value="TreeGrafter"/>
</dbReference>
<dbReference type="InterPro" id="IPR040194">
    <property type="entry name" value="Cwf19-like"/>
</dbReference>
<dbReference type="Pfam" id="PF04676">
    <property type="entry name" value="CwfJ_C_2"/>
    <property type="match status" value="1"/>
</dbReference>
<evidence type="ECO:0000259" key="4">
    <source>
        <dbReference type="Pfam" id="PF04677"/>
    </source>
</evidence>
<feature type="domain" description="Cwf19-like protein C-terminal" evidence="3">
    <location>
        <begin position="448"/>
        <end position="530"/>
    </location>
</feature>
<name>A0AA36FVV1_9BILA</name>
<dbReference type="GO" id="GO:0061632">
    <property type="term" value="F:RNA lariat debranching enzyme activator activity"/>
    <property type="evidence" value="ECO:0007669"/>
    <property type="project" value="TreeGrafter"/>
</dbReference>
<keyword evidence="6" id="KW-1185">Reference proteome</keyword>
<dbReference type="AlphaFoldDB" id="A0AA36FVV1"/>
<evidence type="ECO:0000256" key="2">
    <source>
        <dbReference type="SAM" id="MobiDB-lite"/>
    </source>
</evidence>
<evidence type="ECO:0000256" key="1">
    <source>
        <dbReference type="ARBA" id="ARBA00006795"/>
    </source>
</evidence>
<dbReference type="PANTHER" id="PTHR12072">
    <property type="entry name" value="CWF19, CELL CYCLE CONTROL PROTEIN"/>
    <property type="match status" value="1"/>
</dbReference>
<dbReference type="PANTHER" id="PTHR12072:SF4">
    <property type="entry name" value="CWF19-LIKE PROTEIN 1"/>
    <property type="match status" value="1"/>
</dbReference>
<accession>A0AA36FVV1</accession>
<gene>
    <name evidence="5" type="ORF">MSPICULIGERA_LOCUS5426</name>
</gene>
<proteinExistence type="inferred from homology"/>
<feature type="domain" description="Cwf19-like C-terminal" evidence="4">
    <location>
        <begin position="315"/>
        <end position="431"/>
    </location>
</feature>
<protein>
    <recommendedName>
        <fullName evidence="7">CWF19-like protein 1</fullName>
    </recommendedName>
</protein>
<reference evidence="5" key="1">
    <citation type="submission" date="2023-06" db="EMBL/GenBank/DDBJ databases">
        <authorList>
            <person name="Delattre M."/>
        </authorList>
    </citation>
    <scope>NUCLEOTIDE SEQUENCE</scope>
    <source>
        <strain evidence="5">AF72</strain>
    </source>
</reference>
<dbReference type="EMBL" id="CATQJA010001332">
    <property type="protein sequence ID" value="CAJ0566842.1"/>
    <property type="molecule type" value="Genomic_DNA"/>
</dbReference>
<feature type="non-terminal residue" evidence="5">
    <location>
        <position position="536"/>
    </location>
</feature>